<name>A0A1I5CHD3_9HYPH</name>
<dbReference type="InterPro" id="IPR036291">
    <property type="entry name" value="NAD(P)-bd_dom_sf"/>
</dbReference>
<dbReference type="Gene3D" id="1.10.1040.10">
    <property type="entry name" value="N-(1-d-carboxylethyl)-l-norvaline Dehydrogenase, domain 2"/>
    <property type="match status" value="1"/>
</dbReference>
<dbReference type="Pfam" id="PF08125">
    <property type="entry name" value="Mannitol_dh_C"/>
    <property type="match status" value="1"/>
</dbReference>
<dbReference type="InterPro" id="IPR000669">
    <property type="entry name" value="Mannitol_DH"/>
</dbReference>
<proteinExistence type="predicted"/>
<dbReference type="SUPFAM" id="SSF48179">
    <property type="entry name" value="6-phosphogluconate dehydrogenase C-terminal domain-like"/>
    <property type="match status" value="1"/>
</dbReference>
<keyword evidence="1" id="KW-0560">Oxidoreductase</keyword>
<evidence type="ECO:0000259" key="2">
    <source>
        <dbReference type="Pfam" id="PF01232"/>
    </source>
</evidence>
<dbReference type="EMBL" id="FOVR01000002">
    <property type="protein sequence ID" value="SFN86439.1"/>
    <property type="molecule type" value="Genomic_DNA"/>
</dbReference>
<dbReference type="PANTHER" id="PTHR43362">
    <property type="entry name" value="MANNITOL DEHYDROGENASE DSF1-RELATED"/>
    <property type="match status" value="1"/>
</dbReference>
<dbReference type="PRINTS" id="PR00084">
    <property type="entry name" value="MTLDHDRGNASE"/>
</dbReference>
<evidence type="ECO:0000259" key="3">
    <source>
        <dbReference type="Pfam" id="PF08125"/>
    </source>
</evidence>
<reference evidence="4 5" key="1">
    <citation type="submission" date="2016-10" db="EMBL/GenBank/DDBJ databases">
        <authorList>
            <person name="de Groot N.N."/>
        </authorList>
    </citation>
    <scope>NUCLEOTIDE SEQUENCE [LARGE SCALE GENOMIC DNA]</scope>
    <source>
        <strain evidence="4 5">CGMCC 1.9157</strain>
    </source>
</reference>
<dbReference type="STRING" id="655353.SAMN04488056_102238"/>
<evidence type="ECO:0000256" key="1">
    <source>
        <dbReference type="ARBA" id="ARBA00023002"/>
    </source>
</evidence>
<protein>
    <submittedName>
        <fullName evidence="4">Fructuronate reductase</fullName>
    </submittedName>
</protein>
<dbReference type="InterPro" id="IPR013131">
    <property type="entry name" value="Mannitol_DH_N"/>
</dbReference>
<sequence>MTSDIFDAAKETVRRPAYDRDALKVRMCHIGFGAFHRAHQAVYTDQLIGAGGTDWAYREIELMGPTDLLDGLAERGYLYTVVENGAEEQDARIVGSVIDHRHMAQVGPEGIVDAISEDGIELVSITVTEKGYTLTANGGLDFDNPMVKADLESPHAPKTVVGTLVAGLAKRREAGKPPFTILSCDNLPSNGHMTKRAVLDFARAVDADLAAWIETEARFPSTMVDRIVPAMTEESHQILADYIGYTDPAGILCEPFRQWVIEDDFVSGRPDWDQAGATFTRNVLPYENMKLRMLNGSHSFLAYLGYLGGYETIADTMGDEAYKAAAHALMIKEQAPTLEAPQGVDLGAYADALIGRYCNPNIRHRTWQIAMDGSQKLPQRALESIAHHLKAGTPYPRLALLVAGWMIYVSGVDLEGQPIDVRDPLSEKLKELAQGDSIEIIVSNLMQQSGVFPAELALSAALKISLEEAYRAIKEKGVKDAVSALA</sequence>
<dbReference type="PANTHER" id="PTHR43362:SF1">
    <property type="entry name" value="MANNITOL DEHYDROGENASE 2-RELATED"/>
    <property type="match status" value="1"/>
</dbReference>
<feature type="domain" description="Mannitol dehydrogenase N-terminal" evidence="2">
    <location>
        <begin position="26"/>
        <end position="273"/>
    </location>
</feature>
<dbReference type="AlphaFoldDB" id="A0A1I5CHD3"/>
<keyword evidence="5" id="KW-1185">Reference proteome</keyword>
<dbReference type="InterPro" id="IPR013118">
    <property type="entry name" value="Mannitol_DH_C"/>
</dbReference>
<dbReference type="InterPro" id="IPR050988">
    <property type="entry name" value="Mannitol_DH/Oxidoreductase"/>
</dbReference>
<evidence type="ECO:0000313" key="4">
    <source>
        <dbReference type="EMBL" id="SFN86439.1"/>
    </source>
</evidence>
<accession>A0A1I5CHD3</accession>
<organism evidence="4 5">
    <name type="scientific">Cohaesibacter marisflavi</name>
    <dbReference type="NCBI Taxonomy" id="655353"/>
    <lineage>
        <taxon>Bacteria</taxon>
        <taxon>Pseudomonadati</taxon>
        <taxon>Pseudomonadota</taxon>
        <taxon>Alphaproteobacteria</taxon>
        <taxon>Hyphomicrobiales</taxon>
        <taxon>Cohaesibacteraceae</taxon>
    </lineage>
</organism>
<dbReference type="GO" id="GO:0016616">
    <property type="term" value="F:oxidoreductase activity, acting on the CH-OH group of donors, NAD or NADP as acceptor"/>
    <property type="evidence" value="ECO:0007669"/>
    <property type="project" value="TreeGrafter"/>
</dbReference>
<dbReference type="Pfam" id="PF01232">
    <property type="entry name" value="Mannitol_dh"/>
    <property type="match status" value="1"/>
</dbReference>
<evidence type="ECO:0000313" key="5">
    <source>
        <dbReference type="Proteomes" id="UP000199236"/>
    </source>
</evidence>
<dbReference type="SUPFAM" id="SSF51735">
    <property type="entry name" value="NAD(P)-binding Rossmann-fold domains"/>
    <property type="match status" value="1"/>
</dbReference>
<dbReference type="Gene3D" id="3.40.50.720">
    <property type="entry name" value="NAD(P)-binding Rossmann-like Domain"/>
    <property type="match status" value="1"/>
</dbReference>
<dbReference type="InterPro" id="IPR008927">
    <property type="entry name" value="6-PGluconate_DH-like_C_sf"/>
</dbReference>
<dbReference type="OrthoDB" id="271711at2"/>
<feature type="domain" description="Mannitol dehydrogenase C-terminal" evidence="3">
    <location>
        <begin position="282"/>
        <end position="473"/>
    </location>
</feature>
<dbReference type="RefSeq" id="WP_090069483.1">
    <property type="nucleotide sequence ID" value="NZ_FOVR01000002.1"/>
</dbReference>
<dbReference type="Proteomes" id="UP000199236">
    <property type="component" value="Unassembled WGS sequence"/>
</dbReference>
<gene>
    <name evidence="4" type="ORF">SAMN04488056_102238</name>
</gene>
<dbReference type="InterPro" id="IPR013328">
    <property type="entry name" value="6PGD_dom2"/>
</dbReference>